<dbReference type="Gramene" id="TRITD5Bv1G217410.1">
    <property type="protein sequence ID" value="TRITD5Bv1G217410.1"/>
    <property type="gene ID" value="TRITD5Bv1G217410"/>
</dbReference>
<dbReference type="AlphaFoldDB" id="A0A9R0XJR1"/>
<keyword evidence="2" id="KW-1185">Reference proteome</keyword>
<gene>
    <name evidence="1" type="ORF">TRITD_5Bv1G217410</name>
</gene>
<reference evidence="1 2" key="1">
    <citation type="submission" date="2017-09" db="EMBL/GenBank/DDBJ databases">
        <authorList>
            <consortium name="International Durum Wheat Genome Sequencing Consortium (IDWGSC)"/>
            <person name="Milanesi L."/>
        </authorList>
    </citation>
    <scope>NUCLEOTIDE SEQUENCE [LARGE SCALE GENOMIC DNA]</scope>
    <source>
        <strain evidence="2">cv. Svevo</strain>
    </source>
</reference>
<sequence>MAGVTISRNAGLSLHRTCVKPKDAPASKAAELLVCRSLGIVKNGEDVTAAALDAFAERFKDQLPQEVINSMRKLFKLDDGQAAGVEDALIQHGGAGVMDMEGPDGGAAALLAAI</sequence>
<accession>A0A9R0XJR1</accession>
<organism evidence="1 2">
    <name type="scientific">Triticum turgidum subsp. durum</name>
    <name type="common">Durum wheat</name>
    <name type="synonym">Triticum durum</name>
    <dbReference type="NCBI Taxonomy" id="4567"/>
    <lineage>
        <taxon>Eukaryota</taxon>
        <taxon>Viridiplantae</taxon>
        <taxon>Streptophyta</taxon>
        <taxon>Embryophyta</taxon>
        <taxon>Tracheophyta</taxon>
        <taxon>Spermatophyta</taxon>
        <taxon>Magnoliopsida</taxon>
        <taxon>Liliopsida</taxon>
        <taxon>Poales</taxon>
        <taxon>Poaceae</taxon>
        <taxon>BOP clade</taxon>
        <taxon>Pooideae</taxon>
        <taxon>Triticodae</taxon>
        <taxon>Triticeae</taxon>
        <taxon>Triticinae</taxon>
        <taxon>Triticum</taxon>
    </lineage>
</organism>
<dbReference type="EMBL" id="LT934120">
    <property type="protein sequence ID" value="VAI38081.1"/>
    <property type="molecule type" value="Genomic_DNA"/>
</dbReference>
<protein>
    <submittedName>
        <fullName evidence="1">Uncharacterized protein</fullName>
    </submittedName>
</protein>
<evidence type="ECO:0000313" key="1">
    <source>
        <dbReference type="EMBL" id="VAI38081.1"/>
    </source>
</evidence>
<evidence type="ECO:0000313" key="2">
    <source>
        <dbReference type="Proteomes" id="UP000324705"/>
    </source>
</evidence>
<name>A0A9R0XJR1_TRITD</name>
<dbReference type="Proteomes" id="UP000324705">
    <property type="component" value="Chromosome 5B"/>
</dbReference>
<proteinExistence type="predicted"/>